<dbReference type="EMBL" id="FODT01000020">
    <property type="protein sequence ID" value="SEP37642.1"/>
    <property type="molecule type" value="Genomic_DNA"/>
</dbReference>
<accession>A0A1H8XCV8</accession>
<reference evidence="3" key="1">
    <citation type="submission" date="2016-10" db="EMBL/GenBank/DDBJ databases">
        <authorList>
            <person name="Varghese N."/>
            <person name="Submissions S."/>
        </authorList>
    </citation>
    <scope>NUCLEOTIDE SEQUENCE [LARGE SCALE GENOMIC DNA]</scope>
    <source>
        <strain evidence="3">DSM 123</strain>
    </source>
</reference>
<evidence type="ECO:0000256" key="1">
    <source>
        <dbReference type="SAM" id="Phobius"/>
    </source>
</evidence>
<organism evidence="2 3">
    <name type="scientific">Rhodopseudomonas pseudopalustris</name>
    <dbReference type="NCBI Taxonomy" id="1513892"/>
    <lineage>
        <taxon>Bacteria</taxon>
        <taxon>Pseudomonadati</taxon>
        <taxon>Pseudomonadota</taxon>
        <taxon>Alphaproteobacteria</taxon>
        <taxon>Hyphomicrobiales</taxon>
        <taxon>Nitrobacteraceae</taxon>
        <taxon>Rhodopseudomonas</taxon>
    </lineage>
</organism>
<keyword evidence="1" id="KW-1133">Transmembrane helix</keyword>
<feature type="transmembrane region" description="Helical" evidence="1">
    <location>
        <begin position="12"/>
        <end position="32"/>
    </location>
</feature>
<gene>
    <name evidence="2" type="ORF">SAMN05444123_12019</name>
</gene>
<keyword evidence="1" id="KW-0812">Transmembrane</keyword>
<proteinExistence type="predicted"/>
<keyword evidence="1" id="KW-0472">Membrane</keyword>
<evidence type="ECO:0000313" key="2">
    <source>
        <dbReference type="EMBL" id="SEP37642.1"/>
    </source>
</evidence>
<name>A0A1H8XCV8_9BRAD</name>
<dbReference type="AlphaFoldDB" id="A0A1H8XCV8"/>
<sequence>MSVLRKLNGMEAAVIGGALLMTLAPLVPYALLG</sequence>
<keyword evidence="3" id="KW-1185">Reference proteome</keyword>
<evidence type="ECO:0000313" key="3">
    <source>
        <dbReference type="Proteomes" id="UP000199615"/>
    </source>
</evidence>
<dbReference type="Proteomes" id="UP000199615">
    <property type="component" value="Unassembled WGS sequence"/>
</dbReference>
<protein>
    <submittedName>
        <fullName evidence="2">Uncharacterized protein</fullName>
    </submittedName>
</protein>